<dbReference type="RefSeq" id="WP_183770926.1">
    <property type="nucleotide sequence ID" value="NZ_JACIDK010000002.1"/>
</dbReference>
<name>A0A839ZZ56_9CAUL</name>
<sequence>MPTKSLFVTKLHVGELTDAEMLSELRIAVRAIADSDEAGQRWSRQFDYRGYCSCASLNELHRRDDVFGRLGEWLTEQAEAFSKECAFVNDRPPRLERMWINLIKPGGYQRSHLHFRSILSGVLYIDAPEGSGSLCFEDPRLPMMMAAPLRSDGAPADLHSYVTEPAKVGGLLMWESWLRHEVLTGPASEDRASLVFDFV</sequence>
<protein>
    <submittedName>
        <fullName evidence="1">Uncharacterized protein (TIGR02466 family)</fullName>
    </submittedName>
</protein>
<reference evidence="1 2" key="1">
    <citation type="submission" date="2020-08" db="EMBL/GenBank/DDBJ databases">
        <title>Genomic Encyclopedia of Type Strains, Phase IV (KMG-IV): sequencing the most valuable type-strain genomes for metagenomic binning, comparative biology and taxonomic classification.</title>
        <authorList>
            <person name="Goeker M."/>
        </authorList>
    </citation>
    <scope>NUCLEOTIDE SEQUENCE [LARGE SCALE GENOMIC DNA]</scope>
    <source>
        <strain evidence="1 2">DSM 21793</strain>
    </source>
</reference>
<evidence type="ECO:0000313" key="1">
    <source>
        <dbReference type="EMBL" id="MBB3890631.1"/>
    </source>
</evidence>
<accession>A0A839ZZ56</accession>
<dbReference type="EMBL" id="JACIDK010000002">
    <property type="protein sequence ID" value="MBB3890631.1"/>
    <property type="molecule type" value="Genomic_DNA"/>
</dbReference>
<dbReference type="Pfam" id="PF13759">
    <property type="entry name" value="2OG-FeII_Oxy_5"/>
    <property type="match status" value="1"/>
</dbReference>
<comment type="caution">
    <text evidence="1">The sequence shown here is derived from an EMBL/GenBank/DDBJ whole genome shotgun (WGS) entry which is preliminary data.</text>
</comment>
<dbReference type="Proteomes" id="UP000530564">
    <property type="component" value="Unassembled WGS sequence"/>
</dbReference>
<gene>
    <name evidence="1" type="ORF">GGQ61_001348</name>
</gene>
<dbReference type="NCBIfam" id="TIGR02466">
    <property type="entry name" value="TIGR02466 family protein"/>
    <property type="match status" value="1"/>
</dbReference>
<organism evidence="1 2">
    <name type="scientific">Phenylobacterium haematophilum</name>
    <dbReference type="NCBI Taxonomy" id="98513"/>
    <lineage>
        <taxon>Bacteria</taxon>
        <taxon>Pseudomonadati</taxon>
        <taxon>Pseudomonadota</taxon>
        <taxon>Alphaproteobacteria</taxon>
        <taxon>Caulobacterales</taxon>
        <taxon>Caulobacteraceae</taxon>
        <taxon>Phenylobacterium</taxon>
    </lineage>
</organism>
<dbReference type="AlphaFoldDB" id="A0A839ZZ56"/>
<dbReference type="InterPro" id="IPR012668">
    <property type="entry name" value="CHP02466"/>
</dbReference>
<keyword evidence="2" id="KW-1185">Reference proteome</keyword>
<proteinExistence type="predicted"/>
<evidence type="ECO:0000313" key="2">
    <source>
        <dbReference type="Proteomes" id="UP000530564"/>
    </source>
</evidence>
<dbReference type="Gene3D" id="2.60.120.620">
    <property type="entry name" value="q2cbj1_9rhob like domain"/>
    <property type="match status" value="1"/>
</dbReference>